<proteinExistence type="predicted"/>
<dbReference type="Gene3D" id="3.40.50.300">
    <property type="entry name" value="P-loop containing nucleotide triphosphate hydrolases"/>
    <property type="match status" value="1"/>
</dbReference>
<dbReference type="InterPro" id="IPR050625">
    <property type="entry name" value="ParA/MinD_ATPase"/>
</dbReference>
<dbReference type="SUPFAM" id="SSF52540">
    <property type="entry name" value="P-loop containing nucleoside triphosphate hydrolases"/>
    <property type="match status" value="1"/>
</dbReference>
<dbReference type="RefSeq" id="WP_204843555.1">
    <property type="nucleotide sequence ID" value="NZ_JAFBCL010000001.1"/>
</dbReference>
<accession>A0ABS2S9B0</accession>
<comment type="caution">
    <text evidence="3">The sequence shown here is derived from an EMBL/GenBank/DDBJ whole genome shotgun (WGS) entry which is preliminary data.</text>
</comment>
<evidence type="ECO:0000256" key="1">
    <source>
        <dbReference type="ARBA" id="ARBA00022741"/>
    </source>
</evidence>
<dbReference type="InterPro" id="IPR027417">
    <property type="entry name" value="P-loop_NTPase"/>
</dbReference>
<organism evidence="3 4">
    <name type="scientific">Saccharothrix algeriensis</name>
    <dbReference type="NCBI Taxonomy" id="173560"/>
    <lineage>
        <taxon>Bacteria</taxon>
        <taxon>Bacillati</taxon>
        <taxon>Actinomycetota</taxon>
        <taxon>Actinomycetes</taxon>
        <taxon>Pseudonocardiales</taxon>
        <taxon>Pseudonocardiaceae</taxon>
        <taxon>Saccharothrix</taxon>
    </lineage>
</organism>
<protein>
    <submittedName>
        <fullName evidence="3">MinD-like ATPase involved in chromosome partitioning or flagellar assembly</fullName>
    </submittedName>
</protein>
<dbReference type="InterPro" id="IPR033756">
    <property type="entry name" value="YlxH/NBP35"/>
</dbReference>
<dbReference type="EMBL" id="JAFBCL010000001">
    <property type="protein sequence ID" value="MBM7812842.1"/>
    <property type="molecule type" value="Genomic_DNA"/>
</dbReference>
<dbReference type="PANTHER" id="PTHR43384:SF6">
    <property type="entry name" value="SEPTUM SITE-DETERMINING PROTEIN MIND HOMOLOG, CHLOROPLASTIC"/>
    <property type="match status" value="1"/>
</dbReference>
<dbReference type="Pfam" id="PF10609">
    <property type="entry name" value="ParA"/>
    <property type="match status" value="1"/>
</dbReference>
<dbReference type="PANTHER" id="PTHR43384">
    <property type="entry name" value="SEPTUM SITE-DETERMINING PROTEIN MIND HOMOLOG, CHLOROPLASTIC-RELATED"/>
    <property type="match status" value="1"/>
</dbReference>
<reference evidence="3 4" key="1">
    <citation type="submission" date="2021-01" db="EMBL/GenBank/DDBJ databases">
        <title>Sequencing the genomes of 1000 actinobacteria strains.</title>
        <authorList>
            <person name="Klenk H.-P."/>
        </authorList>
    </citation>
    <scope>NUCLEOTIDE SEQUENCE [LARGE SCALE GENOMIC DNA]</scope>
    <source>
        <strain evidence="3 4">DSM 44581</strain>
    </source>
</reference>
<evidence type="ECO:0000313" key="4">
    <source>
        <dbReference type="Proteomes" id="UP001195724"/>
    </source>
</evidence>
<dbReference type="NCBIfam" id="NF047398">
    <property type="entry name" value="AAA_KGGVGR"/>
    <property type="match status" value="1"/>
</dbReference>
<sequence length="433" mass="47533">MTVHFDQARERAQVVAEQICRTGVDVILIRDLVGRLTLVVDGEFPADTADRFRSAVGAFVGHTPVVRAGDLFDPGSILESPDLFVHREPVDGAGRLAVLERSVVGADWARLGGAPPGRRTTLYGFKGGVGRSTATMLLAKHVAELGKCVLVVDLDLESPGVSALLQQLENSPPHGLVDHLVEAAVNNADDLELVSQSRVVAGAGNGEVWVAPASGRPAPGYDYLAKLNRVYSDLPPDVHGNARRFGDRLDQAIIACEEEVARRSRRPDVVLLDSRAGIHDIAAVAITRLSDLSLLFAVDNPHTWEGYRILFRQWQRNLPPESLDKLRRRLRMVASMVPSVDPTEHLERFRDNAQQCFAETLYDDNTDADDLDSFNFAPQDSEAPHFPLPILFNSDLVGLDPALHADWHEQPLVMASYRNFLLGATELLIGQDF</sequence>
<evidence type="ECO:0000313" key="3">
    <source>
        <dbReference type="EMBL" id="MBM7812842.1"/>
    </source>
</evidence>
<name>A0ABS2S9B0_9PSEU</name>
<keyword evidence="1" id="KW-0547">Nucleotide-binding</keyword>
<gene>
    <name evidence="3" type="ORF">JOE68_003707</name>
</gene>
<dbReference type="Proteomes" id="UP001195724">
    <property type="component" value="Unassembled WGS sequence"/>
</dbReference>
<keyword evidence="4" id="KW-1185">Reference proteome</keyword>
<evidence type="ECO:0000256" key="2">
    <source>
        <dbReference type="ARBA" id="ARBA00022840"/>
    </source>
</evidence>
<keyword evidence="2" id="KW-0067">ATP-binding</keyword>